<dbReference type="AlphaFoldDB" id="A0A1R1MNI2"/>
<evidence type="ECO:0000313" key="12">
    <source>
        <dbReference type="Proteomes" id="UP000187408"/>
    </source>
</evidence>
<evidence type="ECO:0000256" key="10">
    <source>
        <dbReference type="SAM" id="Phobius"/>
    </source>
</evidence>
<evidence type="ECO:0000256" key="1">
    <source>
        <dbReference type="ARBA" id="ARBA00004141"/>
    </source>
</evidence>
<evidence type="ECO:0000256" key="4">
    <source>
        <dbReference type="ARBA" id="ARBA00022692"/>
    </source>
</evidence>
<dbReference type="GO" id="GO:0008654">
    <property type="term" value="P:phospholipid biosynthetic process"/>
    <property type="evidence" value="ECO:0007669"/>
    <property type="project" value="UniProtKB-KW"/>
</dbReference>
<dbReference type="Pfam" id="PF01066">
    <property type="entry name" value="CDP-OH_P_transf"/>
    <property type="match status" value="1"/>
</dbReference>
<proteinExistence type="inferred from homology"/>
<dbReference type="EMBL" id="MOEN01000001">
    <property type="protein sequence ID" value="OMH41381.1"/>
    <property type="molecule type" value="Genomic_DNA"/>
</dbReference>
<keyword evidence="8" id="KW-0594">Phospholipid biosynthesis</keyword>
<evidence type="ECO:0000256" key="9">
    <source>
        <dbReference type="ARBA" id="ARBA00023264"/>
    </source>
</evidence>
<dbReference type="OrthoDB" id="9790577at2"/>
<keyword evidence="3" id="KW-0444">Lipid biosynthesis</keyword>
<feature type="transmembrane region" description="Helical" evidence="10">
    <location>
        <begin position="30"/>
        <end position="47"/>
    </location>
</feature>
<dbReference type="GO" id="GO:0016780">
    <property type="term" value="F:phosphotransferase activity, for other substituted phosphate groups"/>
    <property type="evidence" value="ECO:0007669"/>
    <property type="project" value="InterPro"/>
</dbReference>
<evidence type="ECO:0000256" key="7">
    <source>
        <dbReference type="ARBA" id="ARBA00023136"/>
    </source>
</evidence>
<keyword evidence="9" id="KW-1208">Phospholipid metabolism</keyword>
<dbReference type="Gene3D" id="1.20.120.1760">
    <property type="match status" value="1"/>
</dbReference>
<dbReference type="InterPro" id="IPR043130">
    <property type="entry name" value="CDP-OH_PTrfase_TM_dom"/>
</dbReference>
<evidence type="ECO:0000256" key="3">
    <source>
        <dbReference type="ARBA" id="ARBA00022516"/>
    </source>
</evidence>
<organism evidence="11 12">
    <name type="scientific">Desulfurobacterium indicum</name>
    <dbReference type="NCBI Taxonomy" id="1914305"/>
    <lineage>
        <taxon>Bacteria</taxon>
        <taxon>Pseudomonadati</taxon>
        <taxon>Aquificota</taxon>
        <taxon>Aquificia</taxon>
        <taxon>Desulfurobacteriales</taxon>
        <taxon>Desulfurobacteriaceae</taxon>
        <taxon>Desulfurobacterium</taxon>
    </lineage>
</organism>
<feature type="transmembrane region" description="Helical" evidence="10">
    <location>
        <begin position="53"/>
        <end position="73"/>
    </location>
</feature>
<keyword evidence="5 10" id="KW-1133">Transmembrane helix</keyword>
<feature type="transmembrane region" description="Helical" evidence="10">
    <location>
        <begin position="151"/>
        <end position="170"/>
    </location>
</feature>
<keyword evidence="7 10" id="KW-0472">Membrane</keyword>
<keyword evidence="11" id="KW-0808">Transferase</keyword>
<comment type="similarity">
    <text evidence="2">Belongs to the CDP-alcohol phosphatidyltransferase class-I family.</text>
</comment>
<keyword evidence="4 10" id="KW-0812">Transmembrane</keyword>
<evidence type="ECO:0000256" key="5">
    <source>
        <dbReference type="ARBA" id="ARBA00022989"/>
    </source>
</evidence>
<evidence type="ECO:0000256" key="6">
    <source>
        <dbReference type="ARBA" id="ARBA00023098"/>
    </source>
</evidence>
<comment type="caution">
    <text evidence="11">The sequence shown here is derived from an EMBL/GenBank/DDBJ whole genome shotgun (WGS) entry which is preliminary data.</text>
</comment>
<keyword evidence="12" id="KW-1185">Reference proteome</keyword>
<dbReference type="STRING" id="1914305.BLW93_00395"/>
<sequence>MNITSKRDILKKLYSPFGYAFAKANIHPNVITLAALILGTIAAFVYYQGHPVIGAFLLFCSGVLDLCDGYVAVNNRKATKFGAVFDWIADKWVDGFVLGSVALRYAGNWIALFVVVVSMLHTFIKPVVYSEIGYQVRETGKIKDPLESTGFFGRPETFITLFIASLLYPFNHAILKYGIEFIGIMSFMSLMQRIIYLYKHYGKEYEE</sequence>
<feature type="transmembrane region" description="Helical" evidence="10">
    <location>
        <begin position="105"/>
        <end position="124"/>
    </location>
</feature>
<comment type="subcellular location">
    <subcellularLocation>
        <location evidence="1">Membrane</location>
        <topology evidence="1">Multi-pass membrane protein</topology>
    </subcellularLocation>
</comment>
<protein>
    <submittedName>
        <fullName evidence="11">CDP-alcohol phosphatidyltransferase</fullName>
    </submittedName>
</protein>
<dbReference type="PANTHER" id="PTHR14269">
    <property type="entry name" value="CDP-DIACYLGLYCEROL--GLYCEROL-3-PHOSPHATE 3-PHOSPHATIDYLTRANSFERASE-RELATED"/>
    <property type="match status" value="1"/>
</dbReference>
<dbReference type="InterPro" id="IPR050324">
    <property type="entry name" value="CDP-alcohol_PTase-I"/>
</dbReference>
<accession>A0A1R1MNI2</accession>
<evidence type="ECO:0000313" key="11">
    <source>
        <dbReference type="EMBL" id="OMH41381.1"/>
    </source>
</evidence>
<dbReference type="PANTHER" id="PTHR14269:SF61">
    <property type="entry name" value="CDP-DIACYLGLYCEROL--SERINE O-PHOSPHATIDYLTRANSFERASE"/>
    <property type="match status" value="1"/>
</dbReference>
<evidence type="ECO:0000256" key="2">
    <source>
        <dbReference type="ARBA" id="ARBA00010441"/>
    </source>
</evidence>
<name>A0A1R1MNI2_9BACT</name>
<reference evidence="11 12" key="1">
    <citation type="submission" date="2016-10" db="EMBL/GenBank/DDBJ databases">
        <title>Genome sequence of a sulfur-reducing bacterium Desulfurobacterium indicum K6013.</title>
        <authorList>
            <person name="Cao J."/>
            <person name="Shao Z."/>
            <person name="Alain K."/>
            <person name="Jebbar M."/>
        </authorList>
    </citation>
    <scope>NUCLEOTIDE SEQUENCE [LARGE SCALE GENOMIC DNA]</scope>
    <source>
        <strain evidence="11 12">K6013</strain>
    </source>
</reference>
<dbReference type="RefSeq" id="WP_076712130.1">
    <property type="nucleotide sequence ID" value="NZ_MOEN01000001.1"/>
</dbReference>
<dbReference type="GO" id="GO:0016020">
    <property type="term" value="C:membrane"/>
    <property type="evidence" value="ECO:0007669"/>
    <property type="project" value="UniProtKB-SubCell"/>
</dbReference>
<dbReference type="InterPro" id="IPR000462">
    <property type="entry name" value="CDP-OH_P_trans"/>
</dbReference>
<evidence type="ECO:0000256" key="8">
    <source>
        <dbReference type="ARBA" id="ARBA00023209"/>
    </source>
</evidence>
<keyword evidence="6" id="KW-0443">Lipid metabolism</keyword>
<dbReference type="Proteomes" id="UP000187408">
    <property type="component" value="Unassembled WGS sequence"/>
</dbReference>
<gene>
    <name evidence="11" type="ORF">BLW93_00395</name>
</gene>